<comment type="caution">
    <text evidence="2">The sequence shown here is derived from an EMBL/GenBank/DDBJ whole genome shotgun (WGS) entry which is preliminary data.</text>
</comment>
<name>A0ABW5QL52_9HYPH</name>
<dbReference type="EMBL" id="JBHUNP010000001">
    <property type="protein sequence ID" value="MFD2648246.1"/>
    <property type="molecule type" value="Genomic_DNA"/>
</dbReference>
<protein>
    <submittedName>
        <fullName evidence="2">DUF262 domain-containing protein</fullName>
    </submittedName>
</protein>
<dbReference type="PANTHER" id="PTHR39639:SF1">
    <property type="entry name" value="DUF262 DOMAIN-CONTAINING PROTEIN"/>
    <property type="match status" value="1"/>
</dbReference>
<dbReference type="RefSeq" id="WP_386833359.1">
    <property type="nucleotide sequence ID" value="NZ_JBHUNP010000001.1"/>
</dbReference>
<proteinExistence type="predicted"/>
<dbReference type="Pfam" id="PF03235">
    <property type="entry name" value="GmrSD_N"/>
    <property type="match status" value="1"/>
</dbReference>
<organism evidence="2 3">
    <name type="scientific">Devosia albogilva</name>
    <dbReference type="NCBI Taxonomy" id="429726"/>
    <lineage>
        <taxon>Bacteria</taxon>
        <taxon>Pseudomonadati</taxon>
        <taxon>Pseudomonadota</taxon>
        <taxon>Alphaproteobacteria</taxon>
        <taxon>Hyphomicrobiales</taxon>
        <taxon>Devosiaceae</taxon>
        <taxon>Devosia</taxon>
    </lineage>
</organism>
<reference evidence="3" key="1">
    <citation type="journal article" date="2019" name="Int. J. Syst. Evol. Microbiol.">
        <title>The Global Catalogue of Microorganisms (GCM) 10K type strain sequencing project: providing services to taxonomists for standard genome sequencing and annotation.</title>
        <authorList>
            <consortium name="The Broad Institute Genomics Platform"/>
            <consortium name="The Broad Institute Genome Sequencing Center for Infectious Disease"/>
            <person name="Wu L."/>
            <person name="Ma J."/>
        </authorList>
    </citation>
    <scope>NUCLEOTIDE SEQUENCE [LARGE SCALE GENOMIC DNA]</scope>
    <source>
        <strain evidence="3">CCM 7427</strain>
    </source>
</reference>
<dbReference type="InterPro" id="IPR004919">
    <property type="entry name" value="GmrSD_N"/>
</dbReference>
<gene>
    <name evidence="2" type="ORF">ACFSX5_10630</name>
</gene>
<evidence type="ECO:0000313" key="3">
    <source>
        <dbReference type="Proteomes" id="UP001597521"/>
    </source>
</evidence>
<evidence type="ECO:0000259" key="1">
    <source>
        <dbReference type="Pfam" id="PF03235"/>
    </source>
</evidence>
<dbReference type="PANTHER" id="PTHR39639">
    <property type="entry name" value="CHROMOSOME 16, WHOLE GENOME SHOTGUN SEQUENCE"/>
    <property type="match status" value="1"/>
</dbReference>
<feature type="domain" description="GmrSD restriction endonucleases N-terminal" evidence="1">
    <location>
        <begin position="12"/>
        <end position="158"/>
    </location>
</feature>
<dbReference type="Proteomes" id="UP001597521">
    <property type="component" value="Unassembled WGS sequence"/>
</dbReference>
<keyword evidence="3" id="KW-1185">Reference proteome</keyword>
<sequence length="403" mass="45931">MRVDQSSTDILSLVEKIRDGRLDIQPDFQRGQVWPEPKKVRLIDSILREWYVPAIHIVVNDDLDSEEVLDGQQRLQAVLSFMADEFAIDGRIEPTDDRISALHGMKYSQLPDRVRARFNRFPISIIRLRDYTSEEPGELFFRLNQLTALTAAEQRNALVGAPRNQVRFVVDHFEHDLGSRSIGFSNARMNFDDAISRLAVVLEHGSLSAKVTASSLERRYRHGKPFPDEIMRSISQALHAIASLASEGKVAARLNKASLFSWLYFYVDTYSPNAHFLPDFSSYYLIFENMRSGSRKSIDDQQDLLLSSLPTSQRGAFNESLSIFNDRASSRVNDVTSVLLRDLCLNCGIAILYPGTVDWQIYERRSTIRDSIERLGNLPSDVGERAMEEALLAKRWELAVETR</sequence>
<evidence type="ECO:0000313" key="2">
    <source>
        <dbReference type="EMBL" id="MFD2648246.1"/>
    </source>
</evidence>
<accession>A0ABW5QL52</accession>